<organism evidence="1 2">
    <name type="scientific">candidate division WWE3 bacterium</name>
    <dbReference type="NCBI Taxonomy" id="2053526"/>
    <lineage>
        <taxon>Bacteria</taxon>
        <taxon>Katanobacteria</taxon>
    </lineage>
</organism>
<name>A0A3A4ZF21_UNCKA</name>
<sequence length="160" mass="18437">MFGVRTTPFEYVLEEDKEREEKYRTKFFIRQKTIETENEIIGLYRSASTTSKRGSVSLSFSKTGMTKADIEAFKLIVDRVENFFVPFDAPVIFGYDPFNHFKSFTDAVEEEISGVKYLKLSTVSGEDLKYVSVCLTTAQRNEIFNVSEDVSRLSETEKKD</sequence>
<accession>A0A3A4ZF21</accession>
<dbReference type="Proteomes" id="UP000265540">
    <property type="component" value="Unassembled WGS sequence"/>
</dbReference>
<dbReference type="EMBL" id="QZJF01000007">
    <property type="protein sequence ID" value="RJR27775.1"/>
    <property type="molecule type" value="Genomic_DNA"/>
</dbReference>
<comment type="caution">
    <text evidence="1">The sequence shown here is derived from an EMBL/GenBank/DDBJ whole genome shotgun (WGS) entry which is preliminary data.</text>
</comment>
<evidence type="ECO:0000313" key="2">
    <source>
        <dbReference type="Proteomes" id="UP000265540"/>
    </source>
</evidence>
<dbReference type="AlphaFoldDB" id="A0A3A4ZF21"/>
<gene>
    <name evidence="1" type="ORF">C4561_01585</name>
</gene>
<reference evidence="1 2" key="1">
    <citation type="journal article" date="2017" name="ISME J.">
        <title>Energy and carbon metabolisms in a deep terrestrial subsurface fluid microbial community.</title>
        <authorList>
            <person name="Momper L."/>
            <person name="Jungbluth S.P."/>
            <person name="Lee M.D."/>
            <person name="Amend J.P."/>
        </authorList>
    </citation>
    <scope>NUCLEOTIDE SEQUENCE [LARGE SCALE GENOMIC DNA]</scope>
    <source>
        <strain evidence="1">SURF_46</strain>
    </source>
</reference>
<evidence type="ECO:0000313" key="1">
    <source>
        <dbReference type="EMBL" id="RJR27775.1"/>
    </source>
</evidence>
<proteinExistence type="predicted"/>
<protein>
    <submittedName>
        <fullName evidence="1">Uncharacterized protein</fullName>
    </submittedName>
</protein>